<proteinExistence type="predicted"/>
<dbReference type="AlphaFoldDB" id="A0A4Y2GKQ2"/>
<gene>
    <name evidence="2" type="ORF">AVEN_52310_1</name>
</gene>
<keyword evidence="1" id="KW-1133">Transmembrane helix</keyword>
<organism evidence="2 3">
    <name type="scientific">Araneus ventricosus</name>
    <name type="common">Orbweaver spider</name>
    <name type="synonym">Epeira ventricosa</name>
    <dbReference type="NCBI Taxonomy" id="182803"/>
    <lineage>
        <taxon>Eukaryota</taxon>
        <taxon>Metazoa</taxon>
        <taxon>Ecdysozoa</taxon>
        <taxon>Arthropoda</taxon>
        <taxon>Chelicerata</taxon>
        <taxon>Arachnida</taxon>
        <taxon>Araneae</taxon>
        <taxon>Araneomorphae</taxon>
        <taxon>Entelegynae</taxon>
        <taxon>Araneoidea</taxon>
        <taxon>Araneidae</taxon>
        <taxon>Araneus</taxon>
    </lineage>
</organism>
<keyword evidence="1" id="KW-0472">Membrane</keyword>
<evidence type="ECO:0000313" key="3">
    <source>
        <dbReference type="Proteomes" id="UP000499080"/>
    </source>
</evidence>
<sequence>MGRRFNKIEEVPFLEDENDENGSFSEYSLSFLRNFIGRTQTDRLVFLFLLMIAYFFFVVLVYLDGEYCSHDNQTDHTLPFDCIDLFYNQR</sequence>
<reference evidence="2 3" key="1">
    <citation type="journal article" date="2019" name="Sci. Rep.">
        <title>Orb-weaving spider Araneus ventricosus genome elucidates the spidroin gene catalogue.</title>
        <authorList>
            <person name="Kono N."/>
            <person name="Nakamura H."/>
            <person name="Ohtoshi R."/>
            <person name="Moran D.A.P."/>
            <person name="Shinohara A."/>
            <person name="Yoshida Y."/>
            <person name="Fujiwara M."/>
            <person name="Mori M."/>
            <person name="Tomita M."/>
            <person name="Arakawa K."/>
        </authorList>
    </citation>
    <scope>NUCLEOTIDE SEQUENCE [LARGE SCALE GENOMIC DNA]</scope>
</reference>
<name>A0A4Y2GKQ2_ARAVE</name>
<evidence type="ECO:0000256" key="1">
    <source>
        <dbReference type="SAM" id="Phobius"/>
    </source>
</evidence>
<evidence type="ECO:0000313" key="2">
    <source>
        <dbReference type="EMBL" id="GBM53285.1"/>
    </source>
</evidence>
<dbReference type="Proteomes" id="UP000499080">
    <property type="component" value="Unassembled WGS sequence"/>
</dbReference>
<comment type="caution">
    <text evidence="2">The sequence shown here is derived from an EMBL/GenBank/DDBJ whole genome shotgun (WGS) entry which is preliminary data.</text>
</comment>
<protein>
    <submittedName>
        <fullName evidence="2">Uncharacterized protein</fullName>
    </submittedName>
</protein>
<keyword evidence="1" id="KW-0812">Transmembrane</keyword>
<feature type="transmembrane region" description="Helical" evidence="1">
    <location>
        <begin position="44"/>
        <end position="63"/>
    </location>
</feature>
<dbReference type="EMBL" id="BGPR01001412">
    <property type="protein sequence ID" value="GBM53285.1"/>
    <property type="molecule type" value="Genomic_DNA"/>
</dbReference>
<keyword evidence="3" id="KW-1185">Reference proteome</keyword>
<accession>A0A4Y2GKQ2</accession>